<accession>A0A7W5GD25</accession>
<dbReference type="EMBL" id="JACHXW010000025">
    <property type="protein sequence ID" value="MBB3155485.1"/>
    <property type="molecule type" value="Genomic_DNA"/>
</dbReference>
<reference evidence="1 2" key="1">
    <citation type="submission" date="2020-08" db="EMBL/GenBank/DDBJ databases">
        <title>Genomic Encyclopedia of Type Strains, Phase III (KMG-III): the genomes of soil and plant-associated and newly described type strains.</title>
        <authorList>
            <person name="Whitman W."/>
        </authorList>
    </citation>
    <scope>NUCLEOTIDE SEQUENCE [LARGE SCALE GENOMIC DNA]</scope>
    <source>
        <strain evidence="1 2">CECT 8234</strain>
    </source>
</reference>
<organism evidence="1 2">
    <name type="scientific">Paenibacillus endophyticus</name>
    <dbReference type="NCBI Taxonomy" id="1294268"/>
    <lineage>
        <taxon>Bacteria</taxon>
        <taxon>Bacillati</taxon>
        <taxon>Bacillota</taxon>
        <taxon>Bacilli</taxon>
        <taxon>Bacillales</taxon>
        <taxon>Paenibacillaceae</taxon>
        <taxon>Paenibacillus</taxon>
    </lineage>
</organism>
<comment type="caution">
    <text evidence="1">The sequence shown here is derived from an EMBL/GenBank/DDBJ whole genome shotgun (WGS) entry which is preliminary data.</text>
</comment>
<sequence length="39" mass="4383">MQLSFAYEGEWNRVELDAVSSISVLILCRNIVVALKGEE</sequence>
<dbReference type="AlphaFoldDB" id="A0A7W5GD25"/>
<evidence type="ECO:0000313" key="1">
    <source>
        <dbReference type="EMBL" id="MBB3155485.1"/>
    </source>
</evidence>
<dbReference type="Proteomes" id="UP000518605">
    <property type="component" value="Unassembled WGS sequence"/>
</dbReference>
<gene>
    <name evidence="1" type="ORF">FHS16_005593</name>
</gene>
<protein>
    <submittedName>
        <fullName evidence="1">Uncharacterized protein</fullName>
    </submittedName>
</protein>
<keyword evidence="2" id="KW-1185">Reference proteome</keyword>
<name>A0A7W5GD25_9BACL</name>
<proteinExistence type="predicted"/>
<evidence type="ECO:0000313" key="2">
    <source>
        <dbReference type="Proteomes" id="UP000518605"/>
    </source>
</evidence>